<protein>
    <submittedName>
        <fullName evidence="1">Uncharacterized protein</fullName>
    </submittedName>
</protein>
<reference evidence="2" key="3">
    <citation type="submission" date="2021-06" db="EMBL/GenBank/DDBJ databases">
        <title>Genomic Description and Analysis of Intracellular Bacteria, Candidatus Berkiella cookevillensis and Candidatus Berkiella aquae.</title>
        <authorList>
            <person name="Kidane D.T."/>
            <person name="Mehari Y.T."/>
            <person name="Rice F.C."/>
            <person name="Arivett B.A."/>
            <person name="Farone A.L."/>
            <person name="Berk S.G."/>
            <person name="Farone M.B."/>
        </authorList>
    </citation>
    <scope>NUCLEOTIDE SEQUENCE</scope>
    <source>
        <strain evidence="2">HT99</strain>
    </source>
</reference>
<keyword evidence="3" id="KW-1185">Reference proteome</keyword>
<dbReference type="STRING" id="295108.HT99x_00670"/>
<organism evidence="1">
    <name type="scientific">Candidatus Berkiella aquae</name>
    <dbReference type="NCBI Taxonomy" id="295108"/>
    <lineage>
        <taxon>Bacteria</taxon>
        <taxon>Pseudomonadati</taxon>
        <taxon>Pseudomonadota</taxon>
        <taxon>Gammaproteobacteria</taxon>
        <taxon>Candidatus Berkiellales</taxon>
        <taxon>Candidatus Berkiellaceae</taxon>
        <taxon>Candidatus Berkiella</taxon>
    </lineage>
</organism>
<evidence type="ECO:0000313" key="1">
    <source>
        <dbReference type="EMBL" id="KRG22251.1"/>
    </source>
</evidence>
<evidence type="ECO:0000313" key="2">
    <source>
        <dbReference type="EMBL" id="MCS5712548.1"/>
    </source>
</evidence>
<gene>
    <name evidence="1" type="ORF">HT99x_00670</name>
    <name evidence="2" type="ORF">HT99x_013995</name>
</gene>
<reference evidence="1" key="1">
    <citation type="submission" date="2015-09" db="EMBL/GenBank/DDBJ databases">
        <title>Draft Genome Sequences of Two Novel Amoeba-resistant Intranuclear Bacteria, Candidatus Berkiella cookevillensis and Candidatus Berkiella aquae.</title>
        <authorList>
            <person name="Mehari Y.T."/>
            <person name="Arivett B.A."/>
            <person name="Farone A.L."/>
            <person name="Gunderson J.H."/>
            <person name="Farone M.B."/>
        </authorList>
    </citation>
    <scope>NUCLEOTIDE SEQUENCE [LARGE SCALE GENOMIC DNA]</scope>
    <source>
        <strain evidence="1">HT99</strain>
    </source>
</reference>
<dbReference type="EMBL" id="LKAJ01000002">
    <property type="protein sequence ID" value="KRG22251.1"/>
    <property type="molecule type" value="Genomic_DNA"/>
</dbReference>
<sequence length="415" mass="47388">MLLIQALEFLIHRVEERIRKHLEELSIAVPESAEKALALQLKLQSAQVAQPSFDPRMVQGIQQLQIAEPSLDELKLHFGVTWKELMGKTRDEFEVMLKNALKEKSITINKLLILTRFKRQLKALSEGAYSELSRREKLWYEVAVEAPKGDVPVEELKPDVPVEKPKPVFDFIVDENMIANLAVSAKEAQELAKIATEAGTFEVTIPLISKKMSMHYAGPGRTEVTVKACEEAMKRLFEFCVSQDKLRQKAPHDPAAMVDVFPCTLKDSHVLTGLNQILCEELIERLYLEEEVKAYQHFSMPLPSRLKGYNEQSSEQSRKLICEKLRQFDDKTAKLPESNKTYWLNLFGEIHDLDSRLEPYKSFMPQMLLKITPLSSASGSSGQREISRRLHDLVEVKARAQAIDASQEHRSTCRF</sequence>
<comment type="caution">
    <text evidence="1">The sequence shown here is derived from an EMBL/GenBank/DDBJ whole genome shotgun (WGS) entry which is preliminary data.</text>
</comment>
<evidence type="ECO:0000313" key="3">
    <source>
        <dbReference type="Proteomes" id="UP000051497"/>
    </source>
</evidence>
<reference evidence="2" key="2">
    <citation type="journal article" date="2016" name="Genome Announc.">
        <title>Draft Genome Sequences of Two Novel Amoeba-Resistant Intranuclear Bacteria, 'Candidatus Berkiella cookevillensis' and 'Candidatus Berkiella aquae'.</title>
        <authorList>
            <person name="Mehari Y.T."/>
            <person name="Arivett B.A."/>
            <person name="Farone A.L."/>
            <person name="Gunderson J.H."/>
            <person name="Farone M.B."/>
        </authorList>
    </citation>
    <scope>NUCLEOTIDE SEQUENCE</scope>
    <source>
        <strain evidence="2">HT99</strain>
    </source>
</reference>
<dbReference type="EMBL" id="LKAJ02000001">
    <property type="protein sequence ID" value="MCS5712548.1"/>
    <property type="molecule type" value="Genomic_DNA"/>
</dbReference>
<name>A0A0Q9YN95_9GAMM</name>
<dbReference type="RefSeq" id="WP_075065310.1">
    <property type="nucleotide sequence ID" value="NZ_LKAJ02000001.1"/>
</dbReference>
<dbReference type="Proteomes" id="UP000051497">
    <property type="component" value="Unassembled WGS sequence"/>
</dbReference>
<accession>A0A0Q9YN95</accession>
<dbReference type="AlphaFoldDB" id="A0A0Q9YN95"/>
<proteinExistence type="predicted"/>